<evidence type="ECO:0000256" key="13">
    <source>
        <dbReference type="ARBA" id="ARBA00048988"/>
    </source>
</evidence>
<evidence type="ECO:0000256" key="10">
    <source>
        <dbReference type="ARBA" id="ARBA00023235"/>
    </source>
</evidence>
<proteinExistence type="predicted"/>
<keyword evidence="5 14" id="KW-0347">Helicase</keyword>
<protein>
    <recommendedName>
        <fullName evidence="12">DNA 3'-5' helicase</fullName>
        <ecNumber evidence="12">5.6.2.4</ecNumber>
    </recommendedName>
</protein>
<dbReference type="AlphaFoldDB" id="A0A839QSN3"/>
<evidence type="ECO:0000256" key="6">
    <source>
        <dbReference type="ARBA" id="ARBA00022839"/>
    </source>
</evidence>
<dbReference type="Pfam" id="PF13361">
    <property type="entry name" value="UvrD_C"/>
    <property type="match status" value="2"/>
</dbReference>
<keyword evidence="3" id="KW-0227">DNA damage</keyword>
<evidence type="ECO:0000256" key="4">
    <source>
        <dbReference type="ARBA" id="ARBA00022801"/>
    </source>
</evidence>
<evidence type="ECO:0000256" key="14">
    <source>
        <dbReference type="PROSITE-ProRule" id="PRU00560"/>
    </source>
</evidence>
<evidence type="ECO:0000259" key="16">
    <source>
        <dbReference type="PROSITE" id="PS51217"/>
    </source>
</evidence>
<dbReference type="InterPro" id="IPR011604">
    <property type="entry name" value="PDDEXK-like_dom_sf"/>
</dbReference>
<dbReference type="CDD" id="cd17932">
    <property type="entry name" value="DEXQc_UvrD"/>
    <property type="match status" value="1"/>
</dbReference>
<dbReference type="Proteomes" id="UP000568050">
    <property type="component" value="Unassembled WGS sequence"/>
</dbReference>
<dbReference type="SUPFAM" id="SSF52980">
    <property type="entry name" value="Restriction endonuclease-like"/>
    <property type="match status" value="1"/>
</dbReference>
<accession>A0A839QSN3</accession>
<dbReference type="GO" id="GO:0033202">
    <property type="term" value="C:DNA helicase complex"/>
    <property type="evidence" value="ECO:0007669"/>
    <property type="project" value="TreeGrafter"/>
</dbReference>
<keyword evidence="1" id="KW-0540">Nuclease</keyword>
<gene>
    <name evidence="17" type="ORF">FHX50_001013</name>
</gene>
<keyword evidence="4 14" id="KW-0378">Hydrolase</keyword>
<dbReference type="GO" id="GO:0003677">
    <property type="term" value="F:DNA binding"/>
    <property type="evidence" value="ECO:0007669"/>
    <property type="project" value="UniProtKB-KW"/>
</dbReference>
<reference evidence="17 18" key="1">
    <citation type="submission" date="2020-08" db="EMBL/GenBank/DDBJ databases">
        <title>Sequencing the genomes of 1000 actinobacteria strains.</title>
        <authorList>
            <person name="Klenk H.-P."/>
        </authorList>
    </citation>
    <scope>NUCLEOTIDE SEQUENCE [LARGE SCALE GENOMIC DNA]</scope>
    <source>
        <strain evidence="17 18">DSM 23040</strain>
    </source>
</reference>
<dbReference type="InterPro" id="IPR038726">
    <property type="entry name" value="PDDEXK_AddAB-type"/>
</dbReference>
<dbReference type="GO" id="GO:0043138">
    <property type="term" value="F:3'-5' DNA helicase activity"/>
    <property type="evidence" value="ECO:0007669"/>
    <property type="project" value="UniProtKB-EC"/>
</dbReference>
<keyword evidence="2 14" id="KW-0547">Nucleotide-binding</keyword>
<dbReference type="Gene3D" id="1.10.486.10">
    <property type="entry name" value="PCRA, domain 4"/>
    <property type="match status" value="1"/>
</dbReference>
<keyword evidence="8" id="KW-0238">DNA-binding</keyword>
<keyword evidence="9" id="KW-0234">DNA repair</keyword>
<evidence type="ECO:0000256" key="3">
    <source>
        <dbReference type="ARBA" id="ARBA00022763"/>
    </source>
</evidence>
<organism evidence="17 18">
    <name type="scientific">Helcobacillus massiliensis</name>
    <dbReference type="NCBI Taxonomy" id="521392"/>
    <lineage>
        <taxon>Bacteria</taxon>
        <taxon>Bacillati</taxon>
        <taxon>Actinomycetota</taxon>
        <taxon>Actinomycetes</taxon>
        <taxon>Micrococcales</taxon>
        <taxon>Dermabacteraceae</taxon>
        <taxon>Helcobacillus</taxon>
    </lineage>
</organism>
<dbReference type="PROSITE" id="PS51198">
    <property type="entry name" value="UVRD_HELICASE_ATP_BIND"/>
    <property type="match status" value="1"/>
</dbReference>
<dbReference type="GO" id="GO:0005524">
    <property type="term" value="F:ATP binding"/>
    <property type="evidence" value="ECO:0007669"/>
    <property type="project" value="UniProtKB-UniRule"/>
</dbReference>
<dbReference type="InterPro" id="IPR014017">
    <property type="entry name" value="DNA_helicase_UvrD-like_C"/>
</dbReference>
<dbReference type="PANTHER" id="PTHR11070">
    <property type="entry name" value="UVRD / RECB / PCRA DNA HELICASE FAMILY MEMBER"/>
    <property type="match status" value="1"/>
</dbReference>
<dbReference type="RefSeq" id="WP_183375060.1">
    <property type="nucleotide sequence ID" value="NZ_CBCSFZ010000030.1"/>
</dbReference>
<evidence type="ECO:0000259" key="15">
    <source>
        <dbReference type="PROSITE" id="PS51198"/>
    </source>
</evidence>
<keyword evidence="18" id="KW-1185">Reference proteome</keyword>
<dbReference type="InterPro" id="IPR014016">
    <property type="entry name" value="UvrD-like_ATP-bd"/>
</dbReference>
<dbReference type="GO" id="GO:0004527">
    <property type="term" value="F:exonuclease activity"/>
    <property type="evidence" value="ECO:0007669"/>
    <property type="project" value="UniProtKB-KW"/>
</dbReference>
<evidence type="ECO:0000256" key="1">
    <source>
        <dbReference type="ARBA" id="ARBA00022722"/>
    </source>
</evidence>
<evidence type="ECO:0000256" key="9">
    <source>
        <dbReference type="ARBA" id="ARBA00023204"/>
    </source>
</evidence>
<comment type="caution">
    <text evidence="17">The sequence shown here is derived from an EMBL/GenBank/DDBJ whole genome shotgun (WGS) entry which is preliminary data.</text>
</comment>
<evidence type="ECO:0000256" key="11">
    <source>
        <dbReference type="ARBA" id="ARBA00034617"/>
    </source>
</evidence>
<comment type="catalytic activity">
    <reaction evidence="11">
        <text>Couples ATP hydrolysis with the unwinding of duplex DNA by translocating in the 3'-5' direction.</text>
        <dbReference type="EC" id="5.6.2.4"/>
    </reaction>
</comment>
<dbReference type="Gene3D" id="3.90.320.10">
    <property type="match status" value="1"/>
</dbReference>
<comment type="catalytic activity">
    <reaction evidence="13">
        <text>ATP + H2O = ADP + phosphate + H(+)</text>
        <dbReference type="Rhea" id="RHEA:13065"/>
        <dbReference type="ChEBI" id="CHEBI:15377"/>
        <dbReference type="ChEBI" id="CHEBI:15378"/>
        <dbReference type="ChEBI" id="CHEBI:30616"/>
        <dbReference type="ChEBI" id="CHEBI:43474"/>
        <dbReference type="ChEBI" id="CHEBI:456216"/>
        <dbReference type="EC" id="5.6.2.4"/>
    </reaction>
</comment>
<dbReference type="SUPFAM" id="SSF52540">
    <property type="entry name" value="P-loop containing nucleoside triphosphate hydrolases"/>
    <property type="match status" value="1"/>
</dbReference>
<sequence>MTTDIRFTAERLNQLLGQHPPTAEQADVIQAPLQPLLVVAGAGSGKTETMSGRVLFLIANGLMEPRHILGLTFTRKAALELEERISARLAALTSALQAAGEQLPPALERSRDSLIGQRPTVQTYNGFSLDLVTEHALRIGIDPDFTVLTPAAAWQIAYEIVDSWPARLPFEQSSATIASAVVALSGSLADHLAGPDDLDGYLTDIIRTTQNLPLQDEGRRRTSPAAVRDLWSSIDQRLALIPLLRRFEEIKRERGAIDFSDQVSLAARIADTAPEVPQLMRRMHRAVLLDEFQDTSVAQLRLLAALFGDGHPTTAVGDPNQAIYGWRGASAASLTTFVQDFAGEDAPVLQRSLSTSWRNDHLILDAANAVSAPLTSASDPVQVPRLAASPIAGCGTVRTQRFVTVEEEADGIADWIGAARTEAAEDPSAPVPPSAAVLVRSRGAIPAIGRALQRRGIPFHVVGGGGLLHEPEVADVRALLECADSAQRPDAALRLLEGPRFALAPRDLQVLIEWRRSLGRTSRRAAPGDDATAFTLIDAIDSPPPYDWEDRTGRRLSRTAQRRVRDLRDVLRRMRRHSSLPLADQVSLAIRELGTDLALLADPDRDPITALANLGQFRAYAAGYDASAATSASAPTLAGFLAFLDVSEDQEAGLAAPVDAAVIPEDAVTISTMHASKGLEWDMVAIAGLTDGGFPSFTTRGAKAVDPATGLIAPRDSGWLGALKDAGIPNDLRGDADLLEELAWGEAATQVDLEGAIEEFRLASGAESLREERRLMYVALTRAKHALLLTSAAYKPDVKAPAPASRFLTETLTVDGVDAAPDPDLPEENPLASAPALVAWPQPPSPREASVTAALTRLQQLRETNDQPPAEAPTDQLSLAVDHVIADHEDRARYGDVHLPLRLSASDIVALASADGDDQRTLDLLRPLPRRPSPQASLGTQFHAWAERAAGAAALVDLDDLTDADDDSLSATDAAALAELREKFDRSRFAAMTPIAVEQPVSAVLGSAFAAGVIDAVFPNPDGEGVLIVDWKTGRVPSRRELRAKSVQLSIYRLAWHQATGLPLERIRTAFHYVAAEETVEVTDHLGPGDLEAMIAGQSAAWEPSSSE</sequence>
<dbReference type="Pfam" id="PF00580">
    <property type="entry name" value="UvrD-helicase"/>
    <property type="match status" value="1"/>
</dbReference>
<feature type="domain" description="UvrD-like helicase C-terminal" evidence="16">
    <location>
        <begin position="361"/>
        <end position="678"/>
    </location>
</feature>
<dbReference type="GO" id="GO:0005829">
    <property type="term" value="C:cytosol"/>
    <property type="evidence" value="ECO:0007669"/>
    <property type="project" value="TreeGrafter"/>
</dbReference>
<feature type="domain" description="UvrD-like helicase ATP-binding" evidence="15">
    <location>
        <begin position="19"/>
        <end position="360"/>
    </location>
</feature>
<name>A0A839QSN3_9MICO</name>
<evidence type="ECO:0000313" key="17">
    <source>
        <dbReference type="EMBL" id="MBB3022765.1"/>
    </source>
</evidence>
<dbReference type="EC" id="5.6.2.4" evidence="12"/>
<feature type="binding site" evidence="14">
    <location>
        <begin position="40"/>
        <end position="47"/>
    </location>
    <ligand>
        <name>ATP</name>
        <dbReference type="ChEBI" id="CHEBI:30616"/>
    </ligand>
</feature>
<dbReference type="EMBL" id="JACHWP010000001">
    <property type="protein sequence ID" value="MBB3022765.1"/>
    <property type="molecule type" value="Genomic_DNA"/>
</dbReference>
<evidence type="ECO:0000256" key="8">
    <source>
        <dbReference type="ARBA" id="ARBA00023125"/>
    </source>
</evidence>
<dbReference type="GO" id="GO:0000725">
    <property type="term" value="P:recombinational repair"/>
    <property type="evidence" value="ECO:0007669"/>
    <property type="project" value="TreeGrafter"/>
</dbReference>
<keyword evidence="10" id="KW-0413">Isomerase</keyword>
<dbReference type="InterPro" id="IPR027417">
    <property type="entry name" value="P-loop_NTPase"/>
</dbReference>
<dbReference type="InterPro" id="IPR011335">
    <property type="entry name" value="Restrct_endonuc-II-like"/>
</dbReference>
<evidence type="ECO:0000256" key="12">
    <source>
        <dbReference type="ARBA" id="ARBA00034808"/>
    </source>
</evidence>
<dbReference type="Gene3D" id="3.40.50.300">
    <property type="entry name" value="P-loop containing nucleotide triphosphate hydrolases"/>
    <property type="match status" value="4"/>
</dbReference>
<dbReference type="PROSITE" id="PS51217">
    <property type="entry name" value="UVRD_HELICASE_CTER"/>
    <property type="match status" value="1"/>
</dbReference>
<evidence type="ECO:0000256" key="2">
    <source>
        <dbReference type="ARBA" id="ARBA00022741"/>
    </source>
</evidence>
<dbReference type="PANTHER" id="PTHR11070:SF55">
    <property type="entry name" value="DNA 3'-5' HELICASE"/>
    <property type="match status" value="1"/>
</dbReference>
<dbReference type="Pfam" id="PF12705">
    <property type="entry name" value="PDDEXK_1"/>
    <property type="match status" value="1"/>
</dbReference>
<dbReference type="InterPro" id="IPR000212">
    <property type="entry name" value="DNA_helicase_UvrD/REP"/>
</dbReference>
<evidence type="ECO:0000256" key="5">
    <source>
        <dbReference type="ARBA" id="ARBA00022806"/>
    </source>
</evidence>
<keyword evidence="6" id="KW-0269">Exonuclease</keyword>
<evidence type="ECO:0000256" key="7">
    <source>
        <dbReference type="ARBA" id="ARBA00022840"/>
    </source>
</evidence>
<evidence type="ECO:0000313" key="18">
    <source>
        <dbReference type="Proteomes" id="UP000568050"/>
    </source>
</evidence>
<keyword evidence="7 14" id="KW-0067">ATP-binding</keyword>